<evidence type="ECO:0000256" key="4">
    <source>
        <dbReference type="ARBA" id="ARBA00022840"/>
    </source>
</evidence>
<dbReference type="CDD" id="cd03228">
    <property type="entry name" value="ABCC_MRP_Like"/>
    <property type="match status" value="1"/>
</dbReference>
<dbReference type="Pfam" id="PF00005">
    <property type="entry name" value="ABC_tran"/>
    <property type="match status" value="1"/>
</dbReference>
<dbReference type="Gene3D" id="3.40.50.300">
    <property type="entry name" value="P-loop containing nucleotide triphosphate hydrolases"/>
    <property type="match status" value="1"/>
</dbReference>
<evidence type="ECO:0000256" key="6">
    <source>
        <dbReference type="ARBA" id="ARBA00023136"/>
    </source>
</evidence>
<dbReference type="InterPro" id="IPR011527">
    <property type="entry name" value="ABC1_TM_dom"/>
</dbReference>
<dbReference type="InterPro" id="IPR003439">
    <property type="entry name" value="ABC_transporter-like_ATP-bd"/>
</dbReference>
<evidence type="ECO:0000313" key="11">
    <source>
        <dbReference type="Proteomes" id="UP001344906"/>
    </source>
</evidence>
<dbReference type="Pfam" id="PF00664">
    <property type="entry name" value="ABC_membrane"/>
    <property type="match status" value="1"/>
</dbReference>
<dbReference type="InterPro" id="IPR003593">
    <property type="entry name" value="AAA+_ATPase"/>
</dbReference>
<evidence type="ECO:0000313" key="10">
    <source>
        <dbReference type="EMBL" id="GLV53698.1"/>
    </source>
</evidence>
<keyword evidence="3" id="KW-0547">Nucleotide-binding</keyword>
<keyword evidence="5 7" id="KW-1133">Transmembrane helix</keyword>
<dbReference type="PANTHER" id="PTHR24221:SF423">
    <property type="entry name" value="ABC TRANSPORTER"/>
    <property type="match status" value="1"/>
</dbReference>
<dbReference type="InterPro" id="IPR027417">
    <property type="entry name" value="P-loop_NTPase"/>
</dbReference>
<evidence type="ECO:0000256" key="7">
    <source>
        <dbReference type="SAM" id="Phobius"/>
    </source>
</evidence>
<feature type="domain" description="ABC transporter" evidence="8">
    <location>
        <begin position="352"/>
        <end position="584"/>
    </location>
</feature>
<feature type="transmembrane region" description="Helical" evidence="7">
    <location>
        <begin position="59"/>
        <end position="78"/>
    </location>
</feature>
<feature type="transmembrane region" description="Helical" evidence="7">
    <location>
        <begin position="277"/>
        <end position="298"/>
    </location>
</feature>
<proteinExistence type="predicted"/>
<dbReference type="PROSITE" id="PS50929">
    <property type="entry name" value="ABC_TM1F"/>
    <property type="match status" value="1"/>
</dbReference>
<evidence type="ECO:0000256" key="5">
    <source>
        <dbReference type="ARBA" id="ARBA00022989"/>
    </source>
</evidence>
<feature type="transmembrane region" description="Helical" evidence="7">
    <location>
        <begin position="26"/>
        <end position="47"/>
    </location>
</feature>
<keyword evidence="2 7" id="KW-0812">Transmembrane</keyword>
<reference evidence="10 11" key="1">
    <citation type="submission" date="2023-02" db="EMBL/GenBank/DDBJ databases">
        <title>Dictyobacter halimunensis sp. nov., a new member of the class Ktedonobacteria from forest soil in a geothermal area.</title>
        <authorList>
            <person name="Rachmania M.K."/>
            <person name="Ningsih F."/>
            <person name="Sakai Y."/>
            <person name="Yabe S."/>
            <person name="Yokota A."/>
            <person name="Sjamsuridzal W."/>
        </authorList>
    </citation>
    <scope>NUCLEOTIDE SEQUENCE [LARGE SCALE GENOMIC DNA]</scope>
    <source>
        <strain evidence="10 11">S3.2.2.5</strain>
    </source>
</reference>
<dbReference type="SUPFAM" id="SSF52540">
    <property type="entry name" value="P-loop containing nucleoside triphosphate hydrolases"/>
    <property type="match status" value="1"/>
</dbReference>
<name>A0ABQ6FLJ8_9CHLR</name>
<comment type="subcellular location">
    <subcellularLocation>
        <location evidence="1">Cell membrane</location>
        <topology evidence="1">Multi-pass membrane protein</topology>
    </subcellularLocation>
</comment>
<dbReference type="SMART" id="SM00382">
    <property type="entry name" value="AAA"/>
    <property type="match status" value="1"/>
</dbReference>
<dbReference type="PROSITE" id="PS50893">
    <property type="entry name" value="ABC_TRANSPORTER_2"/>
    <property type="match status" value="1"/>
</dbReference>
<evidence type="ECO:0000259" key="9">
    <source>
        <dbReference type="PROSITE" id="PS50929"/>
    </source>
</evidence>
<dbReference type="Proteomes" id="UP001344906">
    <property type="component" value="Unassembled WGS sequence"/>
</dbReference>
<keyword evidence="11" id="KW-1185">Reference proteome</keyword>
<keyword evidence="4" id="KW-0067">ATP-binding</keyword>
<dbReference type="InterPro" id="IPR036640">
    <property type="entry name" value="ABC1_TM_sf"/>
</dbReference>
<dbReference type="PANTHER" id="PTHR24221">
    <property type="entry name" value="ATP-BINDING CASSETTE SUB-FAMILY B"/>
    <property type="match status" value="1"/>
</dbReference>
<evidence type="ECO:0000256" key="1">
    <source>
        <dbReference type="ARBA" id="ARBA00004651"/>
    </source>
</evidence>
<sequence>MKTYQFIGRLIRYRSWSYIGSLCGDISFYVIGRLLFGLILQAFFNALNTLAHSASRASLLPWLLLGALALAALLRAAIQAASLPATMTCIFNTSALLQRNLLRYILQRPGARAIPGSAGEAINYFRDDVDAIDGLFGQIANMVGLVFFMLPAAIILLHIDVLITLCVFLPLLLVVGIAQVMRQRQHRLRAASREATGLLTGAIGEIFSAVQAIQVAGAEDSAVAYFSRLSRVRQRQILKDTVFFSALQSVFGNTVGIGTGLIMVLATLYRHLNPGDIAIFISYLGTITTFIVSAASLLTQYTQARVSHQRLVSLLQGADEEILLNSDPLYLKQPVPKLQTPVKTNKDRLELLTVNNLTYHYPDTGRGIANISFQLRRGTLTAITGRIAAGKTTLVQTLLGLLPMDEGEVSWNDQRVINPADFFVPPHSAYTPQVPHLFSDTLEENILLGLSPNRVDIPQALRLAVLEPDIARLEQGLQSIIGTRGVRLSGGQAQRTAAARMLVRDSELLVFDDISSALDVETEQQLWQRLLAQRQNTCLVISHRKTVLQQADNIIVLKAGQIEAMGTLPELLATSEEFGHIWHGDFER</sequence>
<evidence type="ECO:0000259" key="8">
    <source>
        <dbReference type="PROSITE" id="PS50893"/>
    </source>
</evidence>
<accession>A0ABQ6FLJ8</accession>
<dbReference type="RefSeq" id="WP_338247407.1">
    <property type="nucleotide sequence ID" value="NZ_BSRI01000001.1"/>
</dbReference>
<comment type="caution">
    <text evidence="10">The sequence shown here is derived from an EMBL/GenBank/DDBJ whole genome shotgun (WGS) entry which is preliminary data.</text>
</comment>
<evidence type="ECO:0000256" key="2">
    <source>
        <dbReference type="ARBA" id="ARBA00022692"/>
    </source>
</evidence>
<feature type="domain" description="ABC transmembrane type-1" evidence="9">
    <location>
        <begin position="26"/>
        <end position="303"/>
    </location>
</feature>
<dbReference type="Gene3D" id="1.20.1560.10">
    <property type="entry name" value="ABC transporter type 1, transmembrane domain"/>
    <property type="match status" value="1"/>
</dbReference>
<keyword evidence="6 7" id="KW-0472">Membrane</keyword>
<dbReference type="InterPro" id="IPR039421">
    <property type="entry name" value="Type_1_exporter"/>
</dbReference>
<evidence type="ECO:0000256" key="3">
    <source>
        <dbReference type="ARBA" id="ARBA00022741"/>
    </source>
</evidence>
<gene>
    <name evidence="10" type="ORF">KDH_05500</name>
</gene>
<dbReference type="SUPFAM" id="SSF90123">
    <property type="entry name" value="ABC transporter transmembrane region"/>
    <property type="match status" value="1"/>
</dbReference>
<feature type="transmembrane region" description="Helical" evidence="7">
    <location>
        <begin position="162"/>
        <end position="181"/>
    </location>
</feature>
<protein>
    <submittedName>
        <fullName evidence="10">HlyB/MsbA family ABC transporter</fullName>
    </submittedName>
</protein>
<dbReference type="EMBL" id="BSRI01000001">
    <property type="protein sequence ID" value="GLV53698.1"/>
    <property type="molecule type" value="Genomic_DNA"/>
</dbReference>
<feature type="transmembrane region" description="Helical" evidence="7">
    <location>
        <begin position="135"/>
        <end position="156"/>
    </location>
</feature>
<organism evidence="10 11">
    <name type="scientific">Dictyobacter halimunensis</name>
    <dbReference type="NCBI Taxonomy" id="3026934"/>
    <lineage>
        <taxon>Bacteria</taxon>
        <taxon>Bacillati</taxon>
        <taxon>Chloroflexota</taxon>
        <taxon>Ktedonobacteria</taxon>
        <taxon>Ktedonobacterales</taxon>
        <taxon>Dictyobacteraceae</taxon>
        <taxon>Dictyobacter</taxon>
    </lineage>
</organism>
<feature type="transmembrane region" description="Helical" evidence="7">
    <location>
        <begin position="241"/>
        <end position="265"/>
    </location>
</feature>